<proteinExistence type="predicted"/>
<dbReference type="AlphaFoldDB" id="A0A2S4PWU6"/>
<dbReference type="PROSITE" id="PS50217">
    <property type="entry name" value="BZIP"/>
    <property type="match status" value="1"/>
</dbReference>
<evidence type="ECO:0000313" key="5">
    <source>
        <dbReference type="Proteomes" id="UP000237438"/>
    </source>
</evidence>
<protein>
    <recommendedName>
        <fullName evidence="3">BZIP domain-containing protein</fullName>
    </recommendedName>
</protein>
<feature type="compositionally biased region" description="Basic residues" evidence="2">
    <location>
        <begin position="183"/>
        <end position="192"/>
    </location>
</feature>
<sequence>MYNAQPTSLSLDTSLPFSQPEVYNLDDLILEPYSLDSGVGISSLMCDSERGTPEFSTASMYSYEKNERHFPQNIQPSSSYNSFELNSTYDTYVPVKTQRPISPQYLTGESSMMVNNVVQNYDRLKLVSELSLPFHAPNLQATIMTGPERQQFSLLSPGNSNGLDLMSPQMNWSPVKAIKGRPVQKKGRRRQLSRNGNGIRKKNAKYEIPPSETLENIDELIAQARAIGDIENIVRLIRNKRLLRNRLAALESRERKKRYIEKLEKDNKQLNDDLDLATEELAKALEKVNDLECRVASLEKMVDDVR</sequence>
<evidence type="ECO:0000313" key="4">
    <source>
        <dbReference type="EMBL" id="POS86462.1"/>
    </source>
</evidence>
<organism evidence="4 5">
    <name type="scientific">Erysiphe pulchra</name>
    <dbReference type="NCBI Taxonomy" id="225359"/>
    <lineage>
        <taxon>Eukaryota</taxon>
        <taxon>Fungi</taxon>
        <taxon>Dikarya</taxon>
        <taxon>Ascomycota</taxon>
        <taxon>Pezizomycotina</taxon>
        <taxon>Leotiomycetes</taxon>
        <taxon>Erysiphales</taxon>
        <taxon>Erysiphaceae</taxon>
        <taxon>Erysiphe</taxon>
    </lineage>
</organism>
<dbReference type="InterPro" id="IPR004827">
    <property type="entry name" value="bZIP"/>
</dbReference>
<dbReference type="InterPro" id="IPR046347">
    <property type="entry name" value="bZIP_sf"/>
</dbReference>
<accession>A0A2S4PWU6</accession>
<evidence type="ECO:0000256" key="2">
    <source>
        <dbReference type="SAM" id="MobiDB-lite"/>
    </source>
</evidence>
<feature type="region of interest" description="Disordered" evidence="2">
    <location>
        <begin position="183"/>
        <end position="203"/>
    </location>
</feature>
<name>A0A2S4PWU6_9PEZI</name>
<evidence type="ECO:0000256" key="1">
    <source>
        <dbReference type="SAM" id="Coils"/>
    </source>
</evidence>
<dbReference type="OrthoDB" id="644067at2759"/>
<comment type="caution">
    <text evidence="4">The sequence shown here is derived from an EMBL/GenBank/DDBJ whole genome shotgun (WGS) entry which is preliminary data.</text>
</comment>
<keyword evidence="5" id="KW-1185">Reference proteome</keyword>
<dbReference type="Proteomes" id="UP000237438">
    <property type="component" value="Unassembled WGS sequence"/>
</dbReference>
<feature type="domain" description="BZIP" evidence="3">
    <location>
        <begin position="238"/>
        <end position="298"/>
    </location>
</feature>
<dbReference type="SUPFAM" id="SSF57959">
    <property type="entry name" value="Leucine zipper domain"/>
    <property type="match status" value="1"/>
</dbReference>
<dbReference type="GO" id="GO:0003700">
    <property type="term" value="F:DNA-binding transcription factor activity"/>
    <property type="evidence" value="ECO:0007669"/>
    <property type="project" value="InterPro"/>
</dbReference>
<feature type="coiled-coil region" evidence="1">
    <location>
        <begin position="233"/>
        <end position="301"/>
    </location>
</feature>
<reference evidence="4 5" key="1">
    <citation type="submission" date="2017-10" db="EMBL/GenBank/DDBJ databases">
        <title>Development of genomic resources for the powdery mildew, Erysiphe pulchra.</title>
        <authorList>
            <person name="Wadl P.A."/>
            <person name="Mack B.M."/>
            <person name="Moore G."/>
            <person name="Beltz S.B."/>
        </authorList>
    </citation>
    <scope>NUCLEOTIDE SEQUENCE [LARGE SCALE GENOMIC DNA]</scope>
    <source>
        <strain evidence="4">Cflorida</strain>
    </source>
</reference>
<dbReference type="Gene3D" id="1.20.5.170">
    <property type="match status" value="1"/>
</dbReference>
<dbReference type="STRING" id="225359.A0A2S4PWU6"/>
<keyword evidence="1" id="KW-0175">Coiled coil</keyword>
<gene>
    <name evidence="4" type="ORF">EPUL_001962</name>
</gene>
<dbReference type="EMBL" id="PEDP01000327">
    <property type="protein sequence ID" value="POS86462.1"/>
    <property type="molecule type" value="Genomic_DNA"/>
</dbReference>
<evidence type="ECO:0000259" key="3">
    <source>
        <dbReference type="PROSITE" id="PS50217"/>
    </source>
</evidence>